<dbReference type="Proteomes" id="UP000545876">
    <property type="component" value="Unassembled WGS sequence"/>
</dbReference>
<dbReference type="PANTHER" id="PTHR46797:SF1">
    <property type="entry name" value="METHYLPHOSPHONATE SYNTHASE"/>
    <property type="match status" value="1"/>
</dbReference>
<organism evidence="3 4">
    <name type="scientific">Candidatus Dojkabacteria bacterium</name>
    <dbReference type="NCBI Taxonomy" id="2099670"/>
    <lineage>
        <taxon>Bacteria</taxon>
        <taxon>Candidatus Dojkabacteria</taxon>
    </lineage>
</organism>
<dbReference type="AlphaFoldDB" id="A0A847D2D0"/>
<comment type="caution">
    <text evidence="3">The sequence shown here is derived from an EMBL/GenBank/DDBJ whole genome shotgun (WGS) entry which is preliminary data.</text>
</comment>
<dbReference type="InterPro" id="IPR050807">
    <property type="entry name" value="TransReg_Diox_bact_type"/>
</dbReference>
<protein>
    <submittedName>
        <fullName evidence="3">Helix-turn-helix transcriptional regulator</fullName>
    </submittedName>
</protein>
<evidence type="ECO:0000256" key="1">
    <source>
        <dbReference type="ARBA" id="ARBA00023125"/>
    </source>
</evidence>
<reference evidence="3 4" key="1">
    <citation type="journal article" date="2020" name="Biotechnol. Biofuels">
        <title>New insights from the biogas microbiome by comprehensive genome-resolved metagenomics of nearly 1600 species originating from multiple anaerobic digesters.</title>
        <authorList>
            <person name="Campanaro S."/>
            <person name="Treu L."/>
            <person name="Rodriguez-R L.M."/>
            <person name="Kovalovszki A."/>
            <person name="Ziels R.M."/>
            <person name="Maus I."/>
            <person name="Zhu X."/>
            <person name="Kougias P.G."/>
            <person name="Basile A."/>
            <person name="Luo G."/>
            <person name="Schluter A."/>
            <person name="Konstantinidis K.T."/>
            <person name="Angelidaki I."/>
        </authorList>
    </citation>
    <scope>NUCLEOTIDE SEQUENCE [LARGE SCALE GENOMIC DNA]</scope>
    <source>
        <strain evidence="3">AS06rmzACSIP_65</strain>
    </source>
</reference>
<dbReference type="SUPFAM" id="SSF47413">
    <property type="entry name" value="lambda repressor-like DNA-binding domains"/>
    <property type="match status" value="1"/>
</dbReference>
<dbReference type="Pfam" id="PF01381">
    <property type="entry name" value="HTH_3"/>
    <property type="match status" value="1"/>
</dbReference>
<evidence type="ECO:0000313" key="4">
    <source>
        <dbReference type="Proteomes" id="UP000545876"/>
    </source>
</evidence>
<dbReference type="InterPro" id="IPR010982">
    <property type="entry name" value="Lambda_DNA-bd_dom_sf"/>
</dbReference>
<evidence type="ECO:0000313" key="3">
    <source>
        <dbReference type="EMBL" id="NLD25600.1"/>
    </source>
</evidence>
<dbReference type="GO" id="GO:0003700">
    <property type="term" value="F:DNA-binding transcription factor activity"/>
    <property type="evidence" value="ECO:0007669"/>
    <property type="project" value="TreeGrafter"/>
</dbReference>
<proteinExistence type="predicted"/>
<dbReference type="PANTHER" id="PTHR46797">
    <property type="entry name" value="HTH-TYPE TRANSCRIPTIONAL REGULATOR"/>
    <property type="match status" value="1"/>
</dbReference>
<evidence type="ECO:0000259" key="2">
    <source>
        <dbReference type="PROSITE" id="PS50943"/>
    </source>
</evidence>
<dbReference type="SMART" id="SM00530">
    <property type="entry name" value="HTH_XRE"/>
    <property type="match status" value="1"/>
</dbReference>
<dbReference type="EMBL" id="JAAZBX010000012">
    <property type="protein sequence ID" value="NLD25600.1"/>
    <property type="molecule type" value="Genomic_DNA"/>
</dbReference>
<dbReference type="InterPro" id="IPR001387">
    <property type="entry name" value="Cro/C1-type_HTH"/>
</dbReference>
<sequence>MTSKILGNRIRNARESKELTQRELALKVGLSDKSISLYEKGRVYPPIRNLISICNELGVTVSEILLD</sequence>
<name>A0A847D2D0_9BACT</name>
<accession>A0A847D2D0</accession>
<keyword evidence="1" id="KW-0238">DNA-binding</keyword>
<dbReference type="GO" id="GO:0005829">
    <property type="term" value="C:cytosol"/>
    <property type="evidence" value="ECO:0007669"/>
    <property type="project" value="TreeGrafter"/>
</dbReference>
<feature type="domain" description="HTH cro/C1-type" evidence="2">
    <location>
        <begin position="10"/>
        <end position="64"/>
    </location>
</feature>
<dbReference type="GO" id="GO:0003677">
    <property type="term" value="F:DNA binding"/>
    <property type="evidence" value="ECO:0007669"/>
    <property type="project" value="UniProtKB-KW"/>
</dbReference>
<dbReference type="CDD" id="cd00093">
    <property type="entry name" value="HTH_XRE"/>
    <property type="match status" value="1"/>
</dbReference>
<gene>
    <name evidence="3" type="ORF">GX656_03095</name>
</gene>
<dbReference type="Gene3D" id="1.10.260.40">
    <property type="entry name" value="lambda repressor-like DNA-binding domains"/>
    <property type="match status" value="1"/>
</dbReference>
<dbReference type="PROSITE" id="PS50943">
    <property type="entry name" value="HTH_CROC1"/>
    <property type="match status" value="1"/>
</dbReference>